<accession>F3PQY2</accession>
<dbReference type="EMBL" id="AFBN01000021">
    <property type="protein sequence ID" value="EGF58523.1"/>
    <property type="molecule type" value="Genomic_DNA"/>
</dbReference>
<reference evidence="2 3" key="1">
    <citation type="submission" date="2011-02" db="EMBL/GenBank/DDBJ databases">
        <authorList>
            <person name="Weinstock G."/>
            <person name="Sodergren E."/>
            <person name="Clifton S."/>
            <person name="Fulton L."/>
            <person name="Fulton B."/>
            <person name="Courtney L."/>
            <person name="Fronick C."/>
            <person name="Harrison M."/>
            <person name="Strong C."/>
            <person name="Farmer C."/>
            <person name="Delahaunty K."/>
            <person name="Markovic C."/>
            <person name="Hall O."/>
            <person name="Minx P."/>
            <person name="Tomlinson C."/>
            <person name="Mitreva M."/>
            <person name="Hou S."/>
            <person name="Chen J."/>
            <person name="Wollam A."/>
            <person name="Pepin K.H."/>
            <person name="Johnson M."/>
            <person name="Bhonagiri V."/>
            <person name="Zhang X."/>
            <person name="Suruliraj S."/>
            <person name="Warren W."/>
            <person name="Chinwalla A."/>
            <person name="Mardis E.R."/>
            <person name="Wilson R.K."/>
        </authorList>
    </citation>
    <scope>NUCLEOTIDE SEQUENCE [LARGE SCALE GENOMIC DNA]</scope>
    <source>
        <strain evidence="2 3">YIT 12057</strain>
    </source>
</reference>
<dbReference type="STRING" id="763034.HMPREF9446_01130"/>
<dbReference type="Proteomes" id="UP000003416">
    <property type="component" value="Unassembled WGS sequence"/>
</dbReference>
<comment type="caution">
    <text evidence="2">The sequence shown here is derived from an EMBL/GenBank/DDBJ whole genome shotgun (WGS) entry which is preliminary data.</text>
</comment>
<evidence type="ECO:0000313" key="3">
    <source>
        <dbReference type="Proteomes" id="UP000003416"/>
    </source>
</evidence>
<dbReference type="Pfam" id="PF16332">
    <property type="entry name" value="DUF4962"/>
    <property type="match status" value="1"/>
</dbReference>
<dbReference type="Gene3D" id="2.60.40.10">
    <property type="entry name" value="Immunoglobulins"/>
    <property type="match status" value="1"/>
</dbReference>
<evidence type="ECO:0000313" key="2">
    <source>
        <dbReference type="EMBL" id="EGF58523.1"/>
    </source>
</evidence>
<sequence length="167" mass="19431">MRTIPYPQQEHTIYINPAPLLVPKASKQSDFLQFNLSMDKEFKDSRSILSKPVPWCVFNPHQILDSGTWYWRFRSVSKSGEEMPWSPTYSFTVTEDTPQFATPPFSTFFKNIPEEYPRIYCFLKDSLEEARKNVRSHPEFEAMIDEGRNALGMNYTKPVGGINLVHT</sequence>
<dbReference type="AlphaFoldDB" id="F3PQY2"/>
<dbReference type="eggNOG" id="ENOG502ZAXA">
    <property type="taxonomic scope" value="Bacteria"/>
</dbReference>
<gene>
    <name evidence="2" type="ORF">HMPREF9446_01130</name>
</gene>
<name>F3PQY2_9BACE</name>
<dbReference type="HOGENOM" id="CLU_1597871_0_0_10"/>
<dbReference type="InterPro" id="IPR032518">
    <property type="entry name" value="HepII_N"/>
</dbReference>
<dbReference type="InterPro" id="IPR013783">
    <property type="entry name" value="Ig-like_fold"/>
</dbReference>
<feature type="domain" description="Heparinase II N-terminal" evidence="1">
    <location>
        <begin position="1"/>
        <end position="153"/>
    </location>
</feature>
<feature type="non-terminal residue" evidence="2">
    <location>
        <position position="167"/>
    </location>
</feature>
<proteinExistence type="predicted"/>
<organism evidence="2 3">
    <name type="scientific">Bacteroides fluxus YIT 12057</name>
    <dbReference type="NCBI Taxonomy" id="763034"/>
    <lineage>
        <taxon>Bacteria</taxon>
        <taxon>Pseudomonadati</taxon>
        <taxon>Bacteroidota</taxon>
        <taxon>Bacteroidia</taxon>
        <taxon>Bacteroidales</taxon>
        <taxon>Bacteroidaceae</taxon>
        <taxon>Bacteroides</taxon>
    </lineage>
</organism>
<evidence type="ECO:0000259" key="1">
    <source>
        <dbReference type="Pfam" id="PF16332"/>
    </source>
</evidence>
<protein>
    <recommendedName>
        <fullName evidence="1">Heparinase II N-terminal domain-containing protein</fullName>
    </recommendedName>
</protein>
<keyword evidence="3" id="KW-1185">Reference proteome</keyword>